<feature type="transmembrane region" description="Helical" evidence="1">
    <location>
        <begin position="83"/>
        <end position="102"/>
    </location>
</feature>
<keyword evidence="1" id="KW-0472">Membrane</keyword>
<dbReference type="Proteomes" id="UP000193380">
    <property type="component" value="Unassembled WGS sequence"/>
</dbReference>
<evidence type="ECO:0000256" key="1">
    <source>
        <dbReference type="SAM" id="Phobius"/>
    </source>
</evidence>
<gene>
    <name evidence="2" type="ORF">GSONMT00060641001</name>
</gene>
<sequence length="175" mass="20291">MFLVAFSMEAIQEWVKQSKGIVPNVACSFCLVVMEKILELEVRCPCNYIYKMFFTIAFFFIPALLSFLLMLQVQVSRVNIVKWKAYLSSLIPSLVWWIVLFFDGRYVACAMTKLNETGVIRNEDFSVKIRERSTSGFPFLGNLFSGHWYGSALGRLWGSYSIHMQQLHLGFRRSQ</sequence>
<reference evidence="2" key="2">
    <citation type="submission" date="2014-03" db="EMBL/GenBank/DDBJ databases">
        <authorList>
            <person name="Genoscope - CEA"/>
        </authorList>
    </citation>
    <scope>NUCLEOTIDE SEQUENCE</scope>
</reference>
<proteinExistence type="predicted"/>
<keyword evidence="1" id="KW-0812">Transmembrane</keyword>
<evidence type="ECO:0000313" key="2">
    <source>
        <dbReference type="EMBL" id="CDQ89942.1"/>
    </source>
</evidence>
<feature type="transmembrane region" description="Helical" evidence="1">
    <location>
        <begin position="48"/>
        <end position="71"/>
    </location>
</feature>
<dbReference type="AlphaFoldDB" id="A0A060YEJ6"/>
<accession>A0A060YEJ6</accession>
<reference evidence="2" key="1">
    <citation type="journal article" date="2014" name="Nat. Commun.">
        <title>The rainbow trout genome provides novel insights into evolution after whole-genome duplication in vertebrates.</title>
        <authorList>
            <person name="Berthelot C."/>
            <person name="Brunet F."/>
            <person name="Chalopin D."/>
            <person name="Juanchich A."/>
            <person name="Bernard M."/>
            <person name="Noel B."/>
            <person name="Bento P."/>
            <person name="Da Silva C."/>
            <person name="Labadie K."/>
            <person name="Alberti A."/>
            <person name="Aury J.M."/>
            <person name="Louis A."/>
            <person name="Dehais P."/>
            <person name="Bardou P."/>
            <person name="Montfort J."/>
            <person name="Klopp C."/>
            <person name="Cabau C."/>
            <person name="Gaspin C."/>
            <person name="Thorgaard G.H."/>
            <person name="Boussaha M."/>
            <person name="Quillet E."/>
            <person name="Guyomard R."/>
            <person name="Galiana D."/>
            <person name="Bobe J."/>
            <person name="Volff J.N."/>
            <person name="Genet C."/>
            <person name="Wincker P."/>
            <person name="Jaillon O."/>
            <person name="Roest Crollius H."/>
            <person name="Guiguen Y."/>
        </authorList>
    </citation>
    <scope>NUCLEOTIDE SEQUENCE [LARGE SCALE GENOMIC DNA]</scope>
</reference>
<protein>
    <submittedName>
        <fullName evidence="2">Uncharacterized protein</fullName>
    </submittedName>
</protein>
<dbReference type="EMBL" id="FR909994">
    <property type="protein sequence ID" value="CDQ89942.1"/>
    <property type="molecule type" value="Genomic_DNA"/>
</dbReference>
<keyword evidence="1" id="KW-1133">Transmembrane helix</keyword>
<dbReference type="PaxDb" id="8022-A0A060YEJ6"/>
<evidence type="ECO:0000313" key="3">
    <source>
        <dbReference type="Proteomes" id="UP000193380"/>
    </source>
</evidence>
<name>A0A060YEJ6_ONCMY</name>
<organism evidence="2 3">
    <name type="scientific">Oncorhynchus mykiss</name>
    <name type="common">Rainbow trout</name>
    <name type="synonym">Salmo gairdneri</name>
    <dbReference type="NCBI Taxonomy" id="8022"/>
    <lineage>
        <taxon>Eukaryota</taxon>
        <taxon>Metazoa</taxon>
        <taxon>Chordata</taxon>
        <taxon>Craniata</taxon>
        <taxon>Vertebrata</taxon>
        <taxon>Euteleostomi</taxon>
        <taxon>Actinopterygii</taxon>
        <taxon>Neopterygii</taxon>
        <taxon>Teleostei</taxon>
        <taxon>Protacanthopterygii</taxon>
        <taxon>Salmoniformes</taxon>
        <taxon>Salmonidae</taxon>
        <taxon>Salmoninae</taxon>
        <taxon>Oncorhynchus</taxon>
    </lineage>
</organism>